<evidence type="ECO:0000313" key="2">
    <source>
        <dbReference type="EMBL" id="RDX51983.1"/>
    </source>
</evidence>
<feature type="compositionally biased region" description="Polar residues" evidence="1">
    <location>
        <begin position="47"/>
        <end position="57"/>
    </location>
</feature>
<dbReference type="EMBL" id="KZ857392">
    <property type="protein sequence ID" value="RDX51983.1"/>
    <property type="molecule type" value="Genomic_DNA"/>
</dbReference>
<gene>
    <name evidence="2" type="ORF">OH76DRAFT_235853</name>
</gene>
<name>A0A371DHK4_9APHY</name>
<keyword evidence="3" id="KW-1185">Reference proteome</keyword>
<evidence type="ECO:0000256" key="1">
    <source>
        <dbReference type="SAM" id="MobiDB-lite"/>
    </source>
</evidence>
<dbReference type="Proteomes" id="UP000256964">
    <property type="component" value="Unassembled WGS sequence"/>
</dbReference>
<feature type="region of interest" description="Disordered" evidence="1">
    <location>
        <begin position="32"/>
        <end position="57"/>
    </location>
</feature>
<sequence length="183" mass="19198">MKCGGAASDVTVLRSTKVGIVRERVIAFARGAGGGGASGRGNEAAAPTTTLRPTSDSVPKHFYGTARDARASLGQSTTCGSRAHLQHRRDQRSVRKRANFAVHQPAASSSRTLVERRGGRTAPRTSRRAHQALQTILSAFGPDIAVLNFIAESATQKAPSKTDAALPGGSSGLQAVRGRQERK</sequence>
<feature type="region of interest" description="Disordered" evidence="1">
    <location>
        <begin position="155"/>
        <end position="183"/>
    </location>
</feature>
<reference evidence="2 3" key="1">
    <citation type="journal article" date="2018" name="Biotechnol. Biofuels">
        <title>Integrative visual omics of the white-rot fungus Polyporus brumalis exposes the biotechnological potential of its oxidative enzymes for delignifying raw plant biomass.</title>
        <authorList>
            <person name="Miyauchi S."/>
            <person name="Rancon A."/>
            <person name="Drula E."/>
            <person name="Hage H."/>
            <person name="Chaduli D."/>
            <person name="Favel A."/>
            <person name="Grisel S."/>
            <person name="Henrissat B."/>
            <person name="Herpoel-Gimbert I."/>
            <person name="Ruiz-Duenas F.J."/>
            <person name="Chevret D."/>
            <person name="Hainaut M."/>
            <person name="Lin J."/>
            <person name="Wang M."/>
            <person name="Pangilinan J."/>
            <person name="Lipzen A."/>
            <person name="Lesage-Meessen L."/>
            <person name="Navarro D."/>
            <person name="Riley R."/>
            <person name="Grigoriev I.V."/>
            <person name="Zhou S."/>
            <person name="Raouche S."/>
            <person name="Rosso M.N."/>
        </authorList>
    </citation>
    <scope>NUCLEOTIDE SEQUENCE [LARGE SCALE GENOMIC DNA]</scope>
    <source>
        <strain evidence="2 3">BRFM 1820</strain>
    </source>
</reference>
<protein>
    <submittedName>
        <fullName evidence="2">Uncharacterized protein</fullName>
    </submittedName>
</protein>
<evidence type="ECO:0000313" key="3">
    <source>
        <dbReference type="Proteomes" id="UP000256964"/>
    </source>
</evidence>
<accession>A0A371DHK4</accession>
<organism evidence="2 3">
    <name type="scientific">Lentinus brumalis</name>
    <dbReference type="NCBI Taxonomy" id="2498619"/>
    <lineage>
        <taxon>Eukaryota</taxon>
        <taxon>Fungi</taxon>
        <taxon>Dikarya</taxon>
        <taxon>Basidiomycota</taxon>
        <taxon>Agaricomycotina</taxon>
        <taxon>Agaricomycetes</taxon>
        <taxon>Polyporales</taxon>
        <taxon>Polyporaceae</taxon>
        <taxon>Lentinus</taxon>
    </lineage>
</organism>
<dbReference type="AlphaFoldDB" id="A0A371DHK4"/>
<feature type="region of interest" description="Disordered" evidence="1">
    <location>
        <begin position="104"/>
        <end position="129"/>
    </location>
</feature>
<proteinExistence type="predicted"/>